<accession>D0MW04</accession>
<sequence>MAGYDWALSHSFDQSHYENRMSVGVVQRDIECKRSDVRRRRRRISAKGRDVDSSTWETLEIDLVYPWWASHIWFELFEKNDSGEQLPFLC</sequence>
<evidence type="ECO:0000313" key="2">
    <source>
        <dbReference type="Proteomes" id="UP000006643"/>
    </source>
</evidence>
<dbReference type="VEuPathDB" id="FungiDB:PITG_02310"/>
<dbReference type="InParanoid" id="D0MW04"/>
<dbReference type="KEGG" id="pif:PITG_02310"/>
<reference evidence="2" key="1">
    <citation type="journal article" date="2009" name="Nature">
        <title>Genome sequence and analysis of the Irish potato famine pathogen Phytophthora infestans.</title>
        <authorList>
            <consortium name="The Broad Institute Genome Sequencing Platform"/>
            <person name="Haas B.J."/>
            <person name="Kamoun S."/>
            <person name="Zody M.C."/>
            <person name="Jiang R.H."/>
            <person name="Handsaker R.E."/>
            <person name="Cano L.M."/>
            <person name="Grabherr M."/>
            <person name="Kodira C.D."/>
            <person name="Raffaele S."/>
            <person name="Torto-Alalibo T."/>
            <person name="Bozkurt T.O."/>
            <person name="Ah-Fong A.M."/>
            <person name="Alvarado L."/>
            <person name="Anderson V.L."/>
            <person name="Armstrong M.R."/>
            <person name="Avrova A."/>
            <person name="Baxter L."/>
            <person name="Beynon J."/>
            <person name="Boevink P.C."/>
            <person name="Bollmann S.R."/>
            <person name="Bos J.I."/>
            <person name="Bulone V."/>
            <person name="Cai G."/>
            <person name="Cakir C."/>
            <person name="Carrington J.C."/>
            <person name="Chawner M."/>
            <person name="Conti L."/>
            <person name="Costanzo S."/>
            <person name="Ewan R."/>
            <person name="Fahlgren N."/>
            <person name="Fischbach M.A."/>
            <person name="Fugelstad J."/>
            <person name="Gilroy E.M."/>
            <person name="Gnerre S."/>
            <person name="Green P.J."/>
            <person name="Grenville-Briggs L.J."/>
            <person name="Griffith J."/>
            <person name="Grunwald N.J."/>
            <person name="Horn K."/>
            <person name="Horner N.R."/>
            <person name="Hu C.H."/>
            <person name="Huitema E."/>
            <person name="Jeong D.H."/>
            <person name="Jones A.M."/>
            <person name="Jones J.D."/>
            <person name="Jones R.W."/>
            <person name="Karlsson E.K."/>
            <person name="Kunjeti S.G."/>
            <person name="Lamour K."/>
            <person name="Liu Z."/>
            <person name="Ma L."/>
            <person name="Maclean D."/>
            <person name="Chibucos M.C."/>
            <person name="McDonald H."/>
            <person name="McWalters J."/>
            <person name="Meijer H.J."/>
            <person name="Morgan W."/>
            <person name="Morris P.F."/>
            <person name="Munro C.A."/>
            <person name="O'Neill K."/>
            <person name="Ospina-Giraldo M."/>
            <person name="Pinzon A."/>
            <person name="Pritchard L."/>
            <person name="Ramsahoye B."/>
            <person name="Ren Q."/>
            <person name="Restrepo S."/>
            <person name="Roy S."/>
            <person name="Sadanandom A."/>
            <person name="Savidor A."/>
            <person name="Schornack S."/>
            <person name="Schwartz D.C."/>
            <person name="Schumann U.D."/>
            <person name="Schwessinger B."/>
            <person name="Seyer L."/>
            <person name="Sharpe T."/>
            <person name="Silvar C."/>
            <person name="Song J."/>
            <person name="Studholme D.J."/>
            <person name="Sykes S."/>
            <person name="Thines M."/>
            <person name="van de Vondervoort P.J."/>
            <person name="Phuntumart V."/>
            <person name="Wawra S."/>
            <person name="Weide R."/>
            <person name="Win J."/>
            <person name="Young C."/>
            <person name="Zhou S."/>
            <person name="Fry W."/>
            <person name="Meyers B.C."/>
            <person name="van West P."/>
            <person name="Ristaino J."/>
            <person name="Govers F."/>
            <person name="Birch P.R."/>
            <person name="Whisson S.C."/>
            <person name="Judelson H.S."/>
            <person name="Nusbaum C."/>
        </authorList>
    </citation>
    <scope>NUCLEOTIDE SEQUENCE [LARGE SCALE GENOMIC DNA]</scope>
    <source>
        <strain evidence="2">T30-4</strain>
    </source>
</reference>
<dbReference type="RefSeq" id="XP_002907253.1">
    <property type="nucleotide sequence ID" value="XM_002907207.1"/>
</dbReference>
<proteinExistence type="predicted"/>
<name>D0MW04_PHYIT</name>
<gene>
    <name evidence="1" type="ORF">PITG_02310</name>
</gene>
<dbReference type="GeneID" id="9469692"/>
<protein>
    <submittedName>
        <fullName evidence="1">Uncharacterized protein</fullName>
    </submittedName>
</protein>
<dbReference type="HOGENOM" id="CLU_2445560_0_0_1"/>
<dbReference type="AlphaFoldDB" id="D0MW04"/>
<dbReference type="Proteomes" id="UP000006643">
    <property type="component" value="Unassembled WGS sequence"/>
</dbReference>
<evidence type="ECO:0000313" key="1">
    <source>
        <dbReference type="EMBL" id="EEY63817.1"/>
    </source>
</evidence>
<dbReference type="EMBL" id="DS028120">
    <property type="protein sequence ID" value="EEY63817.1"/>
    <property type="molecule type" value="Genomic_DNA"/>
</dbReference>
<keyword evidence="2" id="KW-1185">Reference proteome</keyword>
<organism evidence="1 2">
    <name type="scientific">Phytophthora infestans (strain T30-4)</name>
    <name type="common">Potato late blight agent</name>
    <dbReference type="NCBI Taxonomy" id="403677"/>
    <lineage>
        <taxon>Eukaryota</taxon>
        <taxon>Sar</taxon>
        <taxon>Stramenopiles</taxon>
        <taxon>Oomycota</taxon>
        <taxon>Peronosporomycetes</taxon>
        <taxon>Peronosporales</taxon>
        <taxon>Peronosporaceae</taxon>
        <taxon>Phytophthora</taxon>
    </lineage>
</organism>